<reference evidence="12 13" key="1">
    <citation type="submission" date="2018-08" db="EMBL/GenBank/DDBJ databases">
        <title>Genomic investigation of the strawberry pathogen Phytophthora fragariae indicates pathogenicity is determined by transcriptional variation in three key races.</title>
        <authorList>
            <person name="Adams T.M."/>
            <person name="Armitage A.D."/>
            <person name="Sobczyk M.K."/>
            <person name="Bates H.J."/>
            <person name="Dunwell J.M."/>
            <person name="Nellist C.F."/>
            <person name="Harrison R.J."/>
        </authorList>
    </citation>
    <scope>NUCLEOTIDE SEQUENCE [LARGE SCALE GENOMIC DNA]</scope>
    <source>
        <strain evidence="10 14">A4</strain>
        <strain evidence="9 15">BC-1</strain>
        <strain evidence="8 19">BC-23</strain>
        <strain evidence="7 13">NOV-27</strain>
        <strain evidence="6 16">NOV-5</strain>
        <strain evidence="5 17">NOV-71</strain>
        <strain evidence="11 20">NOV-77</strain>
        <strain evidence="2 12">NOV-9</strain>
        <strain evidence="4 21">ONT-3</strain>
        <strain evidence="3 18">SCRP245</strain>
    </source>
</reference>
<accession>A0A6A4A1V2</accession>
<evidence type="ECO:0000313" key="9">
    <source>
        <dbReference type="EMBL" id="KAE9247306.1"/>
    </source>
</evidence>
<dbReference type="AlphaFoldDB" id="A0A6A4A1V2"/>
<dbReference type="EMBL" id="QXGD01000219">
    <property type="protein sequence ID" value="KAE9247306.1"/>
    <property type="molecule type" value="Genomic_DNA"/>
</dbReference>
<evidence type="ECO:0000313" key="12">
    <source>
        <dbReference type="Proteomes" id="UP000429523"/>
    </source>
</evidence>
<dbReference type="EMBL" id="QXFW01000196">
    <property type="protein sequence ID" value="KAE9021022.1"/>
    <property type="molecule type" value="Genomic_DNA"/>
</dbReference>
<dbReference type="EMBL" id="QXGB01000199">
    <property type="protein sequence ID" value="KAE9225105.1"/>
    <property type="molecule type" value="Genomic_DNA"/>
</dbReference>
<keyword evidence="13" id="KW-1185">Reference proteome</keyword>
<dbReference type="Proteomes" id="UP000440732">
    <property type="component" value="Unassembled WGS sequence"/>
</dbReference>
<evidence type="ECO:0000313" key="3">
    <source>
        <dbReference type="EMBL" id="KAE9021022.1"/>
    </source>
</evidence>
<dbReference type="OrthoDB" id="159749at2759"/>
<dbReference type="Proteomes" id="UP000441208">
    <property type="component" value="Unassembled WGS sequence"/>
</dbReference>
<evidence type="ECO:0000313" key="4">
    <source>
        <dbReference type="EMBL" id="KAE9126193.1"/>
    </source>
</evidence>
<proteinExistence type="predicted"/>
<comment type="caution">
    <text evidence="9">The sequence shown here is derived from an EMBL/GenBank/DDBJ whole genome shotgun (WGS) entry which is preliminary data.</text>
</comment>
<dbReference type="EMBL" id="QXGA01000204">
    <property type="protein sequence ID" value="KAE9150133.1"/>
    <property type="molecule type" value="Genomic_DNA"/>
</dbReference>
<evidence type="ECO:0000313" key="21">
    <source>
        <dbReference type="Proteomes" id="UP000488956"/>
    </source>
</evidence>
<evidence type="ECO:0000313" key="7">
    <source>
        <dbReference type="EMBL" id="KAE9225105.1"/>
    </source>
</evidence>
<evidence type="ECO:0000313" key="2">
    <source>
        <dbReference type="EMBL" id="KAE8944801.1"/>
    </source>
</evidence>
<evidence type="ECO:0000313" key="18">
    <source>
        <dbReference type="Proteomes" id="UP000460718"/>
    </source>
</evidence>
<feature type="region of interest" description="Disordered" evidence="1">
    <location>
        <begin position="312"/>
        <end position="332"/>
    </location>
</feature>
<dbReference type="EMBL" id="QXGC01000165">
    <property type="protein sequence ID" value="KAE9246683.1"/>
    <property type="molecule type" value="Genomic_DNA"/>
</dbReference>
<dbReference type="EMBL" id="QXFZ01000204">
    <property type="protein sequence ID" value="KAE9127115.1"/>
    <property type="molecule type" value="Genomic_DNA"/>
</dbReference>
<evidence type="ECO:0000313" key="15">
    <source>
        <dbReference type="Proteomes" id="UP000440367"/>
    </source>
</evidence>
<dbReference type="Proteomes" id="UP000486351">
    <property type="component" value="Unassembled WGS sequence"/>
</dbReference>
<gene>
    <name evidence="10" type="ORF">PF001_g6165</name>
    <name evidence="9" type="ORF">PF002_g6344</name>
    <name evidence="8" type="ORF">PF004_g4694</name>
    <name evidence="7" type="ORF">PF005_g5664</name>
    <name evidence="6" type="ORF">PF006_g5459</name>
    <name evidence="5" type="ORF">PF007_g5724</name>
    <name evidence="11" type="ORF">PF008_g4265</name>
    <name evidence="2" type="ORF">PF009_g5535</name>
    <name evidence="4" type="ORF">PF010_g5357</name>
    <name evidence="3" type="ORF">PF011_g5143</name>
</gene>
<evidence type="ECO:0000313" key="6">
    <source>
        <dbReference type="EMBL" id="KAE9150133.1"/>
    </source>
</evidence>
<feature type="compositionally biased region" description="Polar residues" evidence="1">
    <location>
        <begin position="84"/>
        <end position="101"/>
    </location>
</feature>
<evidence type="ECO:0000313" key="14">
    <source>
        <dbReference type="Proteomes" id="UP000437068"/>
    </source>
</evidence>
<evidence type="ECO:0000313" key="5">
    <source>
        <dbReference type="EMBL" id="KAE9127115.1"/>
    </source>
</evidence>
<dbReference type="Proteomes" id="UP000488956">
    <property type="component" value="Unassembled WGS sequence"/>
</dbReference>
<organism evidence="9 15">
    <name type="scientific">Phytophthora fragariae</name>
    <dbReference type="NCBI Taxonomy" id="53985"/>
    <lineage>
        <taxon>Eukaryota</taxon>
        <taxon>Sar</taxon>
        <taxon>Stramenopiles</taxon>
        <taxon>Oomycota</taxon>
        <taxon>Peronosporomycetes</taxon>
        <taxon>Peronosporales</taxon>
        <taxon>Peronosporaceae</taxon>
        <taxon>Phytophthora</taxon>
    </lineage>
</organism>
<dbReference type="Proteomes" id="UP000433483">
    <property type="component" value="Unassembled WGS sequence"/>
</dbReference>
<dbReference type="EMBL" id="QXGE01000242">
    <property type="protein sequence ID" value="KAE9318857.1"/>
    <property type="molecule type" value="Genomic_DNA"/>
</dbReference>
<dbReference type="EMBL" id="QXGF01000186">
    <property type="protein sequence ID" value="KAE8944801.1"/>
    <property type="molecule type" value="Genomic_DNA"/>
</dbReference>
<feature type="compositionally biased region" description="Basic and acidic residues" evidence="1">
    <location>
        <begin position="27"/>
        <end position="41"/>
    </location>
</feature>
<dbReference type="EMBL" id="QXFX01000197">
    <property type="protein sequence ID" value="KAE9126193.1"/>
    <property type="molecule type" value="Genomic_DNA"/>
</dbReference>
<protein>
    <submittedName>
        <fullName evidence="9">Uncharacterized protein</fullName>
    </submittedName>
</protein>
<evidence type="ECO:0000313" key="8">
    <source>
        <dbReference type="EMBL" id="KAE9246683.1"/>
    </source>
</evidence>
<dbReference type="Proteomes" id="UP000460718">
    <property type="component" value="Unassembled WGS sequence"/>
</dbReference>
<feature type="region of interest" description="Disordered" evidence="1">
    <location>
        <begin position="84"/>
        <end position="136"/>
    </location>
</feature>
<dbReference type="Proteomes" id="UP000440367">
    <property type="component" value="Unassembled WGS sequence"/>
</dbReference>
<evidence type="ECO:0000313" key="11">
    <source>
        <dbReference type="EMBL" id="KAE9355022.1"/>
    </source>
</evidence>
<sequence>MDGTSGGLVNDAHSNGGDIDSLLSNDPVEKKTRRLHEPYERHRAHDLRAECYRRGLRPIKKGPNTNDNKGGYIDLLRRYDGTGSTVPALNSTKPVNINTGALPSLLRESDQGRGGGDDETEDDESVGNNTESDVQVIVNNKRKLPTVSMQTQTQNQTYNQTLNQNDSGELQGFYDGGQPTLLPMQYPPNPNMGKTSANPTTDLEILSGIANSYTQNTASDGQLCGSCRTVVTDQLMESIRLGKTKMQLQEWHKMTDQRDRDTRHLKDVLEALQGLRRAYREAQQSGMGHDLLVELQDDMAFFRALKEQTKERMRQAMRDARERATNKSNGTA</sequence>
<evidence type="ECO:0000256" key="1">
    <source>
        <dbReference type="SAM" id="MobiDB-lite"/>
    </source>
</evidence>
<feature type="compositionally biased region" description="Basic and acidic residues" evidence="1">
    <location>
        <begin position="312"/>
        <end position="325"/>
    </location>
</feature>
<dbReference type="EMBL" id="QXFY01000142">
    <property type="protein sequence ID" value="KAE9355022.1"/>
    <property type="molecule type" value="Genomic_DNA"/>
</dbReference>
<evidence type="ECO:0000313" key="20">
    <source>
        <dbReference type="Proteomes" id="UP000486351"/>
    </source>
</evidence>
<dbReference type="Proteomes" id="UP000476176">
    <property type="component" value="Unassembled WGS sequence"/>
</dbReference>
<dbReference type="Proteomes" id="UP000437068">
    <property type="component" value="Unassembled WGS sequence"/>
</dbReference>
<feature type="region of interest" description="Disordered" evidence="1">
    <location>
        <begin position="1"/>
        <end position="41"/>
    </location>
</feature>
<evidence type="ECO:0000313" key="13">
    <source>
        <dbReference type="Proteomes" id="UP000433483"/>
    </source>
</evidence>
<evidence type="ECO:0000313" key="16">
    <source>
        <dbReference type="Proteomes" id="UP000440732"/>
    </source>
</evidence>
<evidence type="ECO:0000313" key="10">
    <source>
        <dbReference type="EMBL" id="KAE9318857.1"/>
    </source>
</evidence>
<dbReference type="Proteomes" id="UP000429523">
    <property type="component" value="Unassembled WGS sequence"/>
</dbReference>
<evidence type="ECO:0000313" key="19">
    <source>
        <dbReference type="Proteomes" id="UP000476176"/>
    </source>
</evidence>
<name>A0A6A4A1V2_9STRA</name>
<evidence type="ECO:0000313" key="17">
    <source>
        <dbReference type="Proteomes" id="UP000441208"/>
    </source>
</evidence>